<proteinExistence type="predicted"/>
<protein>
    <submittedName>
        <fullName evidence="1">Uncharacterized protein</fullName>
    </submittedName>
</protein>
<reference evidence="1" key="1">
    <citation type="submission" date="2023-01" db="EMBL/GenBank/DDBJ databases">
        <title>Genome analysis of 13 Lactobacillus isolated from gut of wild boar.</title>
        <authorList>
            <person name="Papp P."/>
            <person name="Libisch B."/>
            <person name="Nagy T."/>
            <person name="Olasz F."/>
        </authorList>
    </citation>
    <scope>NUCLEOTIDE SEQUENCE</scope>
    <source>
        <strain evidence="1">F146</strain>
    </source>
</reference>
<sequence>MRKDEKRLNIKYLPDEYAQYTGEFDRVGFKSTMYHYVKTRYISKVVTICLKNIRDESGNLVADHNWFNYTYDFSKYGELAAGDTFSFRAKPQHYRKGRAFEEIDDYKLSQPKSVKLICSDHDYIPLPTSRKELLGYAVIKASAIHNFEGTGSPSMQKYVNAYYEWMKKAMEKMNVFKDFQIQLRKTDSKNDNVHHSFQIGTCQP</sequence>
<dbReference type="AlphaFoldDB" id="A0AAJ1M9N4"/>
<dbReference type="Proteomes" id="UP001220670">
    <property type="component" value="Unassembled WGS sequence"/>
</dbReference>
<dbReference type="RefSeq" id="WP_272225751.1">
    <property type="nucleotide sequence ID" value="NZ_JAQONE010000005.1"/>
</dbReference>
<accession>A0AAJ1M9N4</accession>
<evidence type="ECO:0000313" key="1">
    <source>
        <dbReference type="EMBL" id="MDC2829091.1"/>
    </source>
</evidence>
<comment type="caution">
    <text evidence="1">The sequence shown here is derived from an EMBL/GenBank/DDBJ whole genome shotgun (WGS) entry which is preliminary data.</text>
</comment>
<evidence type="ECO:0000313" key="2">
    <source>
        <dbReference type="Proteomes" id="UP001220670"/>
    </source>
</evidence>
<dbReference type="EMBL" id="JAQONE010000005">
    <property type="protein sequence ID" value="MDC2829091.1"/>
    <property type="molecule type" value="Genomic_DNA"/>
</dbReference>
<gene>
    <name evidence="1" type="ORF">PO250_01910</name>
</gene>
<name>A0AAJ1M9N4_LIMMU</name>
<organism evidence="1 2">
    <name type="scientific">Limosilactobacillus mucosae</name>
    <name type="common">Lactobacillus mucosae</name>
    <dbReference type="NCBI Taxonomy" id="97478"/>
    <lineage>
        <taxon>Bacteria</taxon>
        <taxon>Bacillati</taxon>
        <taxon>Bacillota</taxon>
        <taxon>Bacilli</taxon>
        <taxon>Lactobacillales</taxon>
        <taxon>Lactobacillaceae</taxon>
        <taxon>Limosilactobacillus</taxon>
    </lineage>
</organism>